<dbReference type="Pfam" id="PF00106">
    <property type="entry name" value="adh_short"/>
    <property type="match status" value="1"/>
</dbReference>
<name>A0ABR3Z4X2_9PEZI</name>
<dbReference type="Proteomes" id="UP001583186">
    <property type="component" value="Unassembled WGS sequence"/>
</dbReference>
<evidence type="ECO:0000313" key="4">
    <source>
        <dbReference type="EMBL" id="KAL1894853.1"/>
    </source>
</evidence>
<dbReference type="PANTHER" id="PTHR24322">
    <property type="entry name" value="PKSB"/>
    <property type="match status" value="1"/>
</dbReference>
<dbReference type="Gene3D" id="3.40.50.720">
    <property type="entry name" value="NAD(P)-binding Rossmann-like Domain"/>
    <property type="match status" value="1"/>
</dbReference>
<evidence type="ECO:0000256" key="3">
    <source>
        <dbReference type="RuleBase" id="RU000363"/>
    </source>
</evidence>
<dbReference type="EMBL" id="JAWCUI010000030">
    <property type="protein sequence ID" value="KAL1894853.1"/>
    <property type="molecule type" value="Genomic_DNA"/>
</dbReference>
<evidence type="ECO:0000256" key="1">
    <source>
        <dbReference type="ARBA" id="ARBA00006484"/>
    </source>
</evidence>
<organism evidence="4 5">
    <name type="scientific">Sporothrix stenoceras</name>
    <dbReference type="NCBI Taxonomy" id="5173"/>
    <lineage>
        <taxon>Eukaryota</taxon>
        <taxon>Fungi</taxon>
        <taxon>Dikarya</taxon>
        <taxon>Ascomycota</taxon>
        <taxon>Pezizomycotina</taxon>
        <taxon>Sordariomycetes</taxon>
        <taxon>Sordariomycetidae</taxon>
        <taxon>Ophiostomatales</taxon>
        <taxon>Ophiostomataceae</taxon>
        <taxon>Sporothrix</taxon>
    </lineage>
</organism>
<keyword evidence="5" id="KW-1185">Reference proteome</keyword>
<comment type="caution">
    <text evidence="4">The sequence shown here is derived from an EMBL/GenBank/DDBJ whole genome shotgun (WGS) entry which is preliminary data.</text>
</comment>
<comment type="similarity">
    <text evidence="1 3">Belongs to the short-chain dehydrogenases/reductases (SDR) family.</text>
</comment>
<sequence>MTNFNLDVVQRAAAEAVQAANSPAGRTALASTAAVVLGLTAVSRFNRLLSNYAVGNPLFGTTSSQWSDWSKEIVLVTGGSSGMGRIMVIEFAKRGVTVVVLDRQAPLQKGDARDAYKSIGENDDDDRFPGPAQGVHFYEFDLTGPDSELEELAARIRREVGEPTVLINNAGIGHGLSLLEATNDQMRAVFAINAVAPIRMTREFLPSMIRNHHGHVVNMASMASFVTIASNVDYSCTKAGLLAFHEGLTQELKYRYNAPEVRTTVIHPHFVKTPLLGEAAIEPSAEIKRRFQGDLLDPRTVAVGVVEHVLAGKSGQLFYPPKFAVATILRGMPTWLQERVRGQLSPILTRPMAMGEK</sequence>
<dbReference type="PRINTS" id="PR00080">
    <property type="entry name" value="SDRFAMILY"/>
</dbReference>
<dbReference type="InterPro" id="IPR036291">
    <property type="entry name" value="NAD(P)-bd_dom_sf"/>
</dbReference>
<dbReference type="PRINTS" id="PR00081">
    <property type="entry name" value="GDHRDH"/>
</dbReference>
<evidence type="ECO:0000256" key="2">
    <source>
        <dbReference type="ARBA" id="ARBA00023002"/>
    </source>
</evidence>
<keyword evidence="2" id="KW-0560">Oxidoreductase</keyword>
<protein>
    <submittedName>
        <fullName evidence="4">Uncharacterized protein</fullName>
    </submittedName>
</protein>
<dbReference type="InterPro" id="IPR002347">
    <property type="entry name" value="SDR_fam"/>
</dbReference>
<reference evidence="4 5" key="1">
    <citation type="journal article" date="2024" name="IMA Fungus">
        <title>IMA Genome - F19 : A genome assembly and annotation guide to empower mycologists, including annotated draft genome sequences of Ceratocystis pirilliformis, Diaporthe australafricana, Fusarium ophioides, Paecilomyces lecythidis, and Sporothrix stenoceras.</title>
        <authorList>
            <person name="Aylward J."/>
            <person name="Wilson A.M."/>
            <person name="Visagie C.M."/>
            <person name="Spraker J."/>
            <person name="Barnes I."/>
            <person name="Buitendag C."/>
            <person name="Ceriani C."/>
            <person name="Del Mar Angel L."/>
            <person name="du Plessis D."/>
            <person name="Fuchs T."/>
            <person name="Gasser K."/>
            <person name="Kramer D."/>
            <person name="Li W."/>
            <person name="Munsamy K."/>
            <person name="Piso A."/>
            <person name="Price J.L."/>
            <person name="Sonnekus B."/>
            <person name="Thomas C."/>
            <person name="van der Nest A."/>
            <person name="van Dijk A."/>
            <person name="van Heerden A."/>
            <person name="van Vuuren N."/>
            <person name="Yilmaz N."/>
            <person name="Duong T.A."/>
            <person name="van der Merwe N.A."/>
            <person name="Wingfield M.J."/>
            <person name="Wingfield B.D."/>
        </authorList>
    </citation>
    <scope>NUCLEOTIDE SEQUENCE [LARGE SCALE GENOMIC DNA]</scope>
    <source>
        <strain evidence="4 5">CMW 5346</strain>
    </source>
</reference>
<dbReference type="PANTHER" id="PTHR24322:SF736">
    <property type="entry name" value="RETINOL DEHYDROGENASE 10"/>
    <property type="match status" value="1"/>
</dbReference>
<dbReference type="SUPFAM" id="SSF51735">
    <property type="entry name" value="NAD(P)-binding Rossmann-fold domains"/>
    <property type="match status" value="1"/>
</dbReference>
<accession>A0ABR3Z4X2</accession>
<evidence type="ECO:0000313" key="5">
    <source>
        <dbReference type="Proteomes" id="UP001583186"/>
    </source>
</evidence>
<gene>
    <name evidence="4" type="ORF">Sste5346_005540</name>
</gene>
<proteinExistence type="inferred from homology"/>